<feature type="active site" description="For GATase activity" evidence="7">
    <location>
        <position position="2"/>
    </location>
</feature>
<dbReference type="VEuPathDB" id="FungiDB:MSYG_4215"/>
<dbReference type="AlphaFoldDB" id="A0A1M8ACD4"/>
<dbReference type="PIRSF" id="PIRSF001589">
    <property type="entry name" value="Asn_synthetase_glu-h"/>
    <property type="match status" value="1"/>
</dbReference>
<evidence type="ECO:0000256" key="4">
    <source>
        <dbReference type="ARBA" id="ARBA00022888"/>
    </source>
</evidence>
<dbReference type="Pfam" id="PF00733">
    <property type="entry name" value="Asn_synthase"/>
    <property type="match status" value="2"/>
</dbReference>
<dbReference type="EMBL" id="LT671827">
    <property type="protein sequence ID" value="SHO79864.1"/>
    <property type="molecule type" value="Genomic_DNA"/>
</dbReference>
<dbReference type="SUPFAM" id="SSF56235">
    <property type="entry name" value="N-terminal nucleophile aminohydrolases (Ntn hydrolases)"/>
    <property type="match status" value="1"/>
</dbReference>
<dbReference type="Proteomes" id="UP000186303">
    <property type="component" value="Chromosome 7"/>
</dbReference>
<dbReference type="Gene3D" id="3.40.50.620">
    <property type="entry name" value="HUPs"/>
    <property type="match status" value="1"/>
</dbReference>
<organism evidence="10 11">
    <name type="scientific">Malassezia sympodialis (strain ATCC 42132)</name>
    <name type="common">Atopic eczema-associated yeast</name>
    <dbReference type="NCBI Taxonomy" id="1230383"/>
    <lineage>
        <taxon>Eukaryota</taxon>
        <taxon>Fungi</taxon>
        <taxon>Dikarya</taxon>
        <taxon>Basidiomycota</taxon>
        <taxon>Ustilaginomycotina</taxon>
        <taxon>Malasseziomycetes</taxon>
        <taxon>Malasseziales</taxon>
        <taxon>Malasseziaceae</taxon>
        <taxon>Malassezia</taxon>
    </lineage>
</organism>
<evidence type="ECO:0000256" key="1">
    <source>
        <dbReference type="ARBA" id="ARBA00022605"/>
    </source>
</evidence>
<dbReference type="PANTHER" id="PTHR45937:SF1">
    <property type="entry name" value="ASPARAGINE SYNTHETASE DOMAIN-CONTAINING PROTEIN 1"/>
    <property type="match status" value="1"/>
</dbReference>
<accession>A0A1M8ACD4</accession>
<dbReference type="GO" id="GO:0006529">
    <property type="term" value="P:asparagine biosynthetic process"/>
    <property type="evidence" value="ECO:0007669"/>
    <property type="project" value="UniProtKB-KW"/>
</dbReference>
<evidence type="ECO:0000256" key="3">
    <source>
        <dbReference type="ARBA" id="ARBA00022840"/>
    </source>
</evidence>
<dbReference type="InterPro" id="IPR017932">
    <property type="entry name" value="GATase_2_dom"/>
</dbReference>
<dbReference type="PROSITE" id="PS51278">
    <property type="entry name" value="GATASE_TYPE_2"/>
    <property type="match status" value="1"/>
</dbReference>
<evidence type="ECO:0000256" key="5">
    <source>
        <dbReference type="ARBA" id="ARBA00022962"/>
    </source>
</evidence>
<dbReference type="InterPro" id="IPR006426">
    <property type="entry name" value="Asn_synth_AEB"/>
</dbReference>
<reference evidence="11" key="1">
    <citation type="journal article" date="2017" name="Nucleic Acids Res.">
        <title>Proteogenomics produces comprehensive and highly accurate protein-coding gene annotation in a complete genome assembly of Malassezia sympodialis.</title>
        <authorList>
            <person name="Zhu Y."/>
            <person name="Engstroem P.G."/>
            <person name="Tellgren-Roth C."/>
            <person name="Baudo C.D."/>
            <person name="Kennell J.C."/>
            <person name="Sun S."/>
            <person name="Billmyre R.B."/>
            <person name="Schroeder M.S."/>
            <person name="Andersson A."/>
            <person name="Holm T."/>
            <person name="Sigurgeirsson B."/>
            <person name="Wu G."/>
            <person name="Sankaranarayanan S.R."/>
            <person name="Siddharthan R."/>
            <person name="Sanyal K."/>
            <person name="Lundeberg J."/>
            <person name="Nystedt B."/>
            <person name="Boekhout T."/>
            <person name="Dawson T.L. Jr."/>
            <person name="Heitman J."/>
            <person name="Scheynius A."/>
            <person name="Lehtioe J."/>
        </authorList>
    </citation>
    <scope>NUCLEOTIDE SEQUENCE [LARGE SCALE GENOMIC DNA]</scope>
    <source>
        <strain evidence="11">ATCC 42132</strain>
    </source>
</reference>
<dbReference type="InterPro" id="IPR001962">
    <property type="entry name" value="Asn_synthase"/>
</dbReference>
<evidence type="ECO:0000256" key="7">
    <source>
        <dbReference type="PIRSR" id="PIRSR001589-1"/>
    </source>
</evidence>
<sequence>MCGTACAAWPAATECPSVWPSVLKQVQRRGDDAWGGADAVQGAWRVSLHASVLGLRGPTVVQQPLVSHDEQLWLTWNGEIFEAEDPALVDQALNDTQQLFDRWSGASFSEALLVHTLAHMDGPYAFVLLDRRNDTLYYGRDPLGRRSLLYAQPANAHLLASAASVESVQAHVPWTEVPCTSLWRLSLRANKDPVPLERCSPYARRLELAPPSLECTVDQALPLLEQVLSESVRLRVQALRDTPRAAPVALLFSGGLDCTVLAALVAEHLPPESPIDLLNVAFENPRSIAAAWASGAQAEPGTFPHDMYAVPDRVAARKSAEDLRRLYPTRTWNMVEVNVPYSEYEAHTPAVQALMHPSATVMDLSIACALYFAARGEGQVDGRPYRSPARVLLSGLGADELLGGYARHRQAWRRGGDEALTAELQLDLDRLPTRNLGRDDRVLSAHSREARYPYLARSVRAFLAALPVQAKADMADALGDKKLLRQLAHQRGLSYAAALPKRAIQFGARSAKMDAQGARLKGTAAVGVLHVTGS</sequence>
<dbReference type="Pfam" id="PF13537">
    <property type="entry name" value="GATase_7"/>
    <property type="match status" value="1"/>
</dbReference>
<evidence type="ECO:0000256" key="8">
    <source>
        <dbReference type="PIRSR" id="PIRSR001589-2"/>
    </source>
</evidence>
<dbReference type="STRING" id="1230383.A0A1M8ACD4"/>
<dbReference type="InterPro" id="IPR029055">
    <property type="entry name" value="Ntn_hydrolases_N"/>
</dbReference>
<keyword evidence="11" id="KW-1185">Reference proteome</keyword>
<evidence type="ECO:0000313" key="11">
    <source>
        <dbReference type="Proteomes" id="UP000186303"/>
    </source>
</evidence>
<protein>
    <recommendedName>
        <fullName evidence="9">Glutamine amidotransferase type-2 domain-containing protein</fullName>
    </recommendedName>
</protein>
<dbReference type="OMA" id="SVYESCP"/>
<dbReference type="Gene3D" id="3.60.20.10">
    <property type="entry name" value="Glutamine Phosphoribosylpyrophosphate, subunit 1, domain 1"/>
    <property type="match status" value="1"/>
</dbReference>
<evidence type="ECO:0000256" key="6">
    <source>
        <dbReference type="PIRNR" id="PIRNR001589"/>
    </source>
</evidence>
<evidence type="ECO:0000256" key="2">
    <source>
        <dbReference type="ARBA" id="ARBA00022741"/>
    </source>
</evidence>
<keyword evidence="1 7" id="KW-0028">Amino-acid biosynthesis</keyword>
<feature type="binding site" evidence="8">
    <location>
        <position position="251"/>
    </location>
    <ligand>
        <name>ATP</name>
        <dbReference type="ChEBI" id="CHEBI:30616"/>
    </ligand>
</feature>
<evidence type="ECO:0000259" key="9">
    <source>
        <dbReference type="PROSITE" id="PS51278"/>
    </source>
</evidence>
<dbReference type="OrthoDB" id="10252281at2759"/>
<feature type="binding site" evidence="8">
    <location>
        <position position="101"/>
    </location>
    <ligand>
        <name>L-glutamine</name>
        <dbReference type="ChEBI" id="CHEBI:58359"/>
    </ligand>
</feature>
<dbReference type="CDD" id="cd01991">
    <property type="entry name" value="Asn_synthase_B_C"/>
    <property type="match status" value="1"/>
</dbReference>
<dbReference type="SUPFAM" id="SSF52402">
    <property type="entry name" value="Adenine nucleotide alpha hydrolases-like"/>
    <property type="match status" value="1"/>
</dbReference>
<dbReference type="InterPro" id="IPR051857">
    <property type="entry name" value="Asn_synthetase_domain"/>
</dbReference>
<keyword evidence="3 6" id="KW-0067">ATP-binding</keyword>
<gene>
    <name evidence="10" type="ORF">MSYG_4215</name>
</gene>
<feature type="domain" description="Glutamine amidotransferase type-2" evidence="9">
    <location>
        <begin position="2"/>
        <end position="188"/>
    </location>
</feature>
<name>A0A1M8ACD4_MALS4</name>
<dbReference type="PANTHER" id="PTHR45937">
    <property type="entry name" value="ASPARAGINE SYNTHETASE DOMAIN-CONTAINING PROTEIN 1"/>
    <property type="match status" value="1"/>
</dbReference>
<keyword evidence="4 7" id="KW-0061">Asparagine biosynthesis</keyword>
<dbReference type="GO" id="GO:0005524">
    <property type="term" value="F:ATP binding"/>
    <property type="evidence" value="ECO:0007669"/>
    <property type="project" value="UniProtKB-KW"/>
</dbReference>
<evidence type="ECO:0000313" key="10">
    <source>
        <dbReference type="EMBL" id="SHO79864.1"/>
    </source>
</evidence>
<proteinExistence type="predicted"/>
<dbReference type="InterPro" id="IPR014729">
    <property type="entry name" value="Rossmann-like_a/b/a_fold"/>
</dbReference>
<dbReference type="GO" id="GO:0004066">
    <property type="term" value="F:asparagine synthase (glutamine-hydrolyzing) activity"/>
    <property type="evidence" value="ECO:0007669"/>
    <property type="project" value="InterPro"/>
</dbReference>
<feature type="binding site" evidence="8">
    <location>
        <begin position="394"/>
        <end position="395"/>
    </location>
    <ligand>
        <name>ATP</name>
        <dbReference type="ChEBI" id="CHEBI:30616"/>
    </ligand>
</feature>
<keyword evidence="2 6" id="KW-0547">Nucleotide-binding</keyword>
<keyword evidence="5 7" id="KW-0315">Glutamine amidotransferase</keyword>